<accession>A0A1G1WXA3</accession>
<reference evidence="1 2" key="1">
    <citation type="journal article" date="2016" name="Nat. Commun.">
        <title>Thousands of microbial genomes shed light on interconnected biogeochemical processes in an aquifer system.</title>
        <authorList>
            <person name="Anantharaman K."/>
            <person name="Brown C.T."/>
            <person name="Hug L.A."/>
            <person name="Sharon I."/>
            <person name="Castelle C.J."/>
            <person name="Probst A.J."/>
            <person name="Thomas B.C."/>
            <person name="Singh A."/>
            <person name="Wilkins M.J."/>
            <person name="Karaoz U."/>
            <person name="Brodie E.L."/>
            <person name="Williams K.H."/>
            <person name="Hubbard S.S."/>
            <person name="Banfield J.F."/>
        </authorList>
    </citation>
    <scope>NUCLEOTIDE SEQUENCE [LARGE SCALE GENOMIC DNA]</scope>
</reference>
<name>A0A1G1WXA3_9BACT</name>
<protein>
    <submittedName>
        <fullName evidence="1">Uncharacterized protein</fullName>
    </submittedName>
</protein>
<evidence type="ECO:0000313" key="2">
    <source>
        <dbReference type="Proteomes" id="UP000177718"/>
    </source>
</evidence>
<organism evidence="1 2">
    <name type="scientific">Candidatus Woykebacteria bacterium RIFCSPLOWO2_01_FULL_43_14</name>
    <dbReference type="NCBI Taxonomy" id="1802605"/>
    <lineage>
        <taxon>Bacteria</taxon>
        <taxon>Candidatus Woykeibacteriota</taxon>
    </lineage>
</organism>
<sequence>MKLTVIIGSARLRGYVVEKDTFCFTDLQHDETFDSDYLYRLAEQGVFIGSKSLVLLAFLFGRGVSKITLNRAYLQIEVESAFFGLVNESEFGLEVMRVINGLYLEELGGDELDGVVVAQ</sequence>
<dbReference type="Proteomes" id="UP000177718">
    <property type="component" value="Unassembled WGS sequence"/>
</dbReference>
<comment type="caution">
    <text evidence="1">The sequence shown here is derived from an EMBL/GenBank/DDBJ whole genome shotgun (WGS) entry which is preliminary data.</text>
</comment>
<dbReference type="EMBL" id="MHDB01000015">
    <property type="protein sequence ID" value="OGY32359.1"/>
    <property type="molecule type" value="Genomic_DNA"/>
</dbReference>
<dbReference type="AlphaFoldDB" id="A0A1G1WXA3"/>
<proteinExistence type="predicted"/>
<gene>
    <name evidence="1" type="ORF">A3A61_00050</name>
</gene>
<evidence type="ECO:0000313" key="1">
    <source>
        <dbReference type="EMBL" id="OGY32359.1"/>
    </source>
</evidence>